<evidence type="ECO:0000256" key="6">
    <source>
        <dbReference type="SAM" id="Phobius"/>
    </source>
</evidence>
<keyword evidence="8" id="KW-1185">Reference proteome</keyword>
<evidence type="ECO:0000313" key="7">
    <source>
        <dbReference type="EMBL" id="GAA4445413.1"/>
    </source>
</evidence>
<evidence type="ECO:0000256" key="2">
    <source>
        <dbReference type="ARBA" id="ARBA00022475"/>
    </source>
</evidence>
<evidence type="ECO:0000256" key="5">
    <source>
        <dbReference type="ARBA" id="ARBA00023136"/>
    </source>
</evidence>
<comment type="subcellular location">
    <subcellularLocation>
        <location evidence="1">Cell membrane</location>
        <topology evidence="1">Multi-pass membrane protein</topology>
    </subcellularLocation>
</comment>
<evidence type="ECO:0000256" key="1">
    <source>
        <dbReference type="ARBA" id="ARBA00004651"/>
    </source>
</evidence>
<keyword evidence="4 6" id="KW-1133">Transmembrane helix</keyword>
<dbReference type="PANTHER" id="PTHR30509:SF9">
    <property type="entry name" value="MULTIDRUG RESISTANCE PROTEIN MDTO"/>
    <property type="match status" value="1"/>
</dbReference>
<feature type="transmembrane region" description="Helical" evidence="6">
    <location>
        <begin position="132"/>
        <end position="154"/>
    </location>
</feature>
<dbReference type="InterPro" id="IPR010343">
    <property type="entry name" value="ArAE_1"/>
</dbReference>
<comment type="caution">
    <text evidence="7">The sequence shown here is derived from an EMBL/GenBank/DDBJ whole genome shotgun (WGS) entry which is preliminary data.</text>
</comment>
<keyword evidence="3 6" id="KW-0812">Transmembrane</keyword>
<organism evidence="7 8">
    <name type="scientific">Pontibacter saemangeumensis</name>
    <dbReference type="NCBI Taxonomy" id="1084525"/>
    <lineage>
        <taxon>Bacteria</taxon>
        <taxon>Pseudomonadati</taxon>
        <taxon>Bacteroidota</taxon>
        <taxon>Cytophagia</taxon>
        <taxon>Cytophagales</taxon>
        <taxon>Hymenobacteraceae</taxon>
        <taxon>Pontibacter</taxon>
    </lineage>
</organism>
<dbReference type="Pfam" id="PF06081">
    <property type="entry name" value="ArAE_1"/>
    <property type="match status" value="1"/>
</dbReference>
<dbReference type="PANTHER" id="PTHR30509">
    <property type="entry name" value="P-HYDROXYBENZOIC ACID EFFLUX PUMP SUBUNIT-RELATED"/>
    <property type="match status" value="1"/>
</dbReference>
<keyword evidence="5 6" id="KW-0472">Membrane</keyword>
<evidence type="ECO:0000313" key="8">
    <source>
        <dbReference type="Proteomes" id="UP001500552"/>
    </source>
</evidence>
<gene>
    <name evidence="7" type="ORF">GCM10023188_48530</name>
</gene>
<dbReference type="EMBL" id="BAABHC010000042">
    <property type="protein sequence ID" value="GAA4445413.1"/>
    <property type="molecule type" value="Genomic_DNA"/>
</dbReference>
<feature type="transmembrane region" description="Helical" evidence="6">
    <location>
        <begin position="66"/>
        <end position="94"/>
    </location>
</feature>
<accession>A0ABP8M7I0</accession>
<evidence type="ECO:0008006" key="9">
    <source>
        <dbReference type="Google" id="ProtNLM"/>
    </source>
</evidence>
<name>A0ABP8M7I0_9BACT</name>
<feature type="transmembrane region" description="Helical" evidence="6">
    <location>
        <begin position="39"/>
        <end position="59"/>
    </location>
</feature>
<keyword evidence="2" id="KW-1003">Cell membrane</keyword>
<evidence type="ECO:0000256" key="4">
    <source>
        <dbReference type="ARBA" id="ARBA00022989"/>
    </source>
</evidence>
<protein>
    <recommendedName>
        <fullName evidence="9">Aromatic acid exporter family member 1</fullName>
    </recommendedName>
</protein>
<dbReference type="RefSeq" id="WP_345163654.1">
    <property type="nucleotide sequence ID" value="NZ_BAABHC010000042.1"/>
</dbReference>
<evidence type="ECO:0000256" key="3">
    <source>
        <dbReference type="ARBA" id="ARBA00022692"/>
    </source>
</evidence>
<sequence>MNRGAEIFARFGLTLQIFKTALAAALSWFVATSLLHGEYPYFAALAAILTVQVTVADSVDKATQRIIGIVGGVMLSMLLGFWFKIGAISIFFVILLGMGIAKALRMNPQIISQVAISSFLVLAFGQNEEGYAFARIIETILGSGIAVLINALIVPQNAIPDVERSIISTSSLAATTLRSLNMLLDTHFMQGKTGRTEVNALIVGTEKCQDTLKLAEQSLKYNPFLTHKRTHLSRLSVSISKLEHITVQIRGIRRSLHDLQQNQAFQAEYANIQQLQRTLEATADCIAIFGKTIVDSSEENLSALRTQIQVARAEQARCLIDFKNVASPEVLRDTGSVLTDLSRIVKETERQNTEKQYSRVREGNIGS</sequence>
<reference evidence="8" key="1">
    <citation type="journal article" date="2019" name="Int. J. Syst. Evol. Microbiol.">
        <title>The Global Catalogue of Microorganisms (GCM) 10K type strain sequencing project: providing services to taxonomists for standard genome sequencing and annotation.</title>
        <authorList>
            <consortium name="The Broad Institute Genomics Platform"/>
            <consortium name="The Broad Institute Genome Sequencing Center for Infectious Disease"/>
            <person name="Wu L."/>
            <person name="Ma J."/>
        </authorList>
    </citation>
    <scope>NUCLEOTIDE SEQUENCE [LARGE SCALE GENOMIC DNA]</scope>
    <source>
        <strain evidence="8">JCM 17926</strain>
    </source>
</reference>
<dbReference type="Proteomes" id="UP001500552">
    <property type="component" value="Unassembled WGS sequence"/>
</dbReference>
<feature type="transmembrane region" description="Helical" evidence="6">
    <location>
        <begin position="106"/>
        <end position="125"/>
    </location>
</feature>
<proteinExistence type="predicted"/>